<accession>A0ACC0QGB9</accession>
<organism evidence="1 2">
    <name type="scientific">Fusarium keratoplasticum</name>
    <dbReference type="NCBI Taxonomy" id="1328300"/>
    <lineage>
        <taxon>Eukaryota</taxon>
        <taxon>Fungi</taxon>
        <taxon>Dikarya</taxon>
        <taxon>Ascomycota</taxon>
        <taxon>Pezizomycotina</taxon>
        <taxon>Sordariomycetes</taxon>
        <taxon>Hypocreomycetidae</taxon>
        <taxon>Hypocreales</taxon>
        <taxon>Nectriaceae</taxon>
        <taxon>Fusarium</taxon>
        <taxon>Fusarium solani species complex</taxon>
    </lineage>
</organism>
<reference evidence="1" key="1">
    <citation type="submission" date="2022-06" db="EMBL/GenBank/DDBJ databases">
        <title>Fusarium solani species complex genomes reveal bases of compartmentalisation and animal pathogenesis.</title>
        <authorList>
            <person name="Tsai I.J."/>
        </authorList>
    </citation>
    <scope>NUCLEOTIDE SEQUENCE</scope>
    <source>
        <strain evidence="1">Fu6.1</strain>
    </source>
</reference>
<evidence type="ECO:0000313" key="2">
    <source>
        <dbReference type="Proteomes" id="UP001065298"/>
    </source>
</evidence>
<dbReference type="EMBL" id="CM046514">
    <property type="protein sequence ID" value="KAI8650914.1"/>
    <property type="molecule type" value="Genomic_DNA"/>
</dbReference>
<name>A0ACC0QGB9_9HYPO</name>
<dbReference type="Proteomes" id="UP001065298">
    <property type="component" value="Chromosome 12"/>
</dbReference>
<gene>
    <name evidence="1" type="ORF">NCS57_01426700</name>
</gene>
<evidence type="ECO:0000313" key="1">
    <source>
        <dbReference type="EMBL" id="KAI8650914.1"/>
    </source>
</evidence>
<protein>
    <submittedName>
        <fullName evidence="1">G domain-containing protein</fullName>
    </submittedName>
</protein>
<proteinExistence type="predicted"/>
<keyword evidence="2" id="KW-1185">Reference proteome</keyword>
<comment type="caution">
    <text evidence="1">The sequence shown here is derived from an EMBL/GenBank/DDBJ whole genome shotgun (WGS) entry which is preliminary data.</text>
</comment>
<sequence>MMELTPPESFSLSPNDVVIAVMGVTGAGKSTFIGKVTGQDVKVGHSLVSHTAAVGVFPYQQSPNRCVYLVDTPGFDDTTRTDTEVLKDVAFFLSQIYRKDVKLAGIVYLHRITDNRVRGSSMKNLKMFQELCGDEAFGHVILATSMWDTLDEASKDVGDQREQELMSRAEFWGTMYKSGSQVARWLGNEGSAQSIVGKIIEVHDKAGEAVLKIQQEMVNEDKDLDETAAGREVQREIAAAKAQLQEEIKELREMQEDMIKQSNEKLAHEFATQRQAIEKQLKDANEAQASLKISLETLLEEKTAEYEAMLRRAQEEQRRMAEALEEKEADIRRAQQERAEDEKMFREAQAQYAEEVKELARKIEQQQREAERQQREAERQRREYEERQRRMEEERKRKEEEERYRRQREEERKKKEEDERKRQQAEQERRDREIEEKKREIAEKKRILEEKTRILEEKKRVLEEQQKAKEAEEKQKQLEAKMRALLEQQEEMKRQQQEEQEAALWRQRAAEAQMESQRARKQSQKQAMGLFGVVAGVGTAALGVLTVNPGLVSVGAAWASNSANNM</sequence>